<sequence length="115" mass="13150">MYMVLPLPLQSKYSYSDDGRMKTLANDHKSQWVLPLYHLFLEDSTSSLKLPKPPAHWGRAPYAILAATSKIEIQQSAKLKSSRLWTAWITSLEVPSETSIYLANVKPWSLKRGFK</sequence>
<evidence type="ECO:0000313" key="2">
    <source>
        <dbReference type="Proteomes" id="UP000188533"/>
    </source>
</evidence>
<comment type="caution">
    <text evidence="1">The sequence shown here is derived from an EMBL/GenBank/DDBJ whole genome shotgun (WGS) entry which is preliminary data.</text>
</comment>
<proteinExistence type="predicted"/>
<dbReference type="AlphaFoldDB" id="A0A1Q3DX62"/>
<evidence type="ECO:0000313" key="1">
    <source>
        <dbReference type="EMBL" id="GAV99592.1"/>
    </source>
</evidence>
<reference evidence="1 2" key="2">
    <citation type="submission" date="2017-02" db="EMBL/GenBank/DDBJ databases">
        <title>A genome survey and senescence transcriptome analysis in Lentinula edodes.</title>
        <authorList>
            <person name="Sakamoto Y."/>
            <person name="Nakade K."/>
            <person name="Sato S."/>
            <person name="Yoshida Y."/>
            <person name="Miyazaki K."/>
            <person name="Natsume S."/>
            <person name="Konno N."/>
        </authorList>
    </citation>
    <scope>NUCLEOTIDE SEQUENCE [LARGE SCALE GENOMIC DNA]</scope>
    <source>
        <strain evidence="1 2">NBRC 111202</strain>
    </source>
</reference>
<dbReference type="Proteomes" id="UP000188533">
    <property type="component" value="Unassembled WGS sequence"/>
</dbReference>
<gene>
    <name evidence="1" type="ORF">LENED_001059</name>
</gene>
<name>A0A1Q3DX62_LENED</name>
<keyword evidence="2" id="KW-1185">Reference proteome</keyword>
<dbReference type="EMBL" id="BDGU01000015">
    <property type="protein sequence ID" value="GAV99592.1"/>
    <property type="molecule type" value="Genomic_DNA"/>
</dbReference>
<accession>A0A1Q3DX62</accession>
<organism evidence="1 2">
    <name type="scientific">Lentinula edodes</name>
    <name type="common">Shiitake mushroom</name>
    <name type="synonym">Lentinus edodes</name>
    <dbReference type="NCBI Taxonomy" id="5353"/>
    <lineage>
        <taxon>Eukaryota</taxon>
        <taxon>Fungi</taxon>
        <taxon>Dikarya</taxon>
        <taxon>Basidiomycota</taxon>
        <taxon>Agaricomycotina</taxon>
        <taxon>Agaricomycetes</taxon>
        <taxon>Agaricomycetidae</taxon>
        <taxon>Agaricales</taxon>
        <taxon>Marasmiineae</taxon>
        <taxon>Omphalotaceae</taxon>
        <taxon>Lentinula</taxon>
    </lineage>
</organism>
<reference evidence="1 2" key="1">
    <citation type="submission" date="2016-08" db="EMBL/GenBank/DDBJ databases">
        <authorList>
            <consortium name="Lentinula edodes genome sequencing consortium"/>
            <person name="Sakamoto Y."/>
            <person name="Nakade K."/>
            <person name="Sato S."/>
            <person name="Yoshida Y."/>
            <person name="Miyazaki K."/>
            <person name="Natsume S."/>
            <person name="Konno N."/>
        </authorList>
    </citation>
    <scope>NUCLEOTIDE SEQUENCE [LARGE SCALE GENOMIC DNA]</scope>
    <source>
        <strain evidence="1 2">NBRC 111202</strain>
    </source>
</reference>
<protein>
    <submittedName>
        <fullName evidence="1">Uncharacterized protein</fullName>
    </submittedName>
</protein>